<evidence type="ECO:0000313" key="3">
    <source>
        <dbReference type="Proteomes" id="UP001500751"/>
    </source>
</evidence>
<proteinExistence type="predicted"/>
<feature type="chain" id="PRO_5046569114" evidence="1">
    <location>
        <begin position="24"/>
        <end position="46"/>
    </location>
</feature>
<organism evidence="2 3">
    <name type="scientific">Catenulispora yoronensis</name>
    <dbReference type="NCBI Taxonomy" id="450799"/>
    <lineage>
        <taxon>Bacteria</taxon>
        <taxon>Bacillati</taxon>
        <taxon>Actinomycetota</taxon>
        <taxon>Actinomycetes</taxon>
        <taxon>Catenulisporales</taxon>
        <taxon>Catenulisporaceae</taxon>
        <taxon>Catenulispora</taxon>
    </lineage>
</organism>
<evidence type="ECO:0000256" key="1">
    <source>
        <dbReference type="SAM" id="SignalP"/>
    </source>
</evidence>
<evidence type="ECO:0000313" key="2">
    <source>
        <dbReference type="EMBL" id="GAA2052367.1"/>
    </source>
</evidence>
<gene>
    <name evidence="2" type="ORF">GCM10009839_69670</name>
</gene>
<name>A0ABN2V5Z2_9ACTN</name>
<keyword evidence="3" id="KW-1185">Reference proteome</keyword>
<keyword evidence="1" id="KW-0732">Signal</keyword>
<reference evidence="2 3" key="1">
    <citation type="journal article" date="2019" name="Int. J. Syst. Evol. Microbiol.">
        <title>The Global Catalogue of Microorganisms (GCM) 10K type strain sequencing project: providing services to taxonomists for standard genome sequencing and annotation.</title>
        <authorList>
            <consortium name="The Broad Institute Genomics Platform"/>
            <consortium name="The Broad Institute Genome Sequencing Center for Infectious Disease"/>
            <person name="Wu L."/>
            <person name="Ma J."/>
        </authorList>
    </citation>
    <scope>NUCLEOTIDE SEQUENCE [LARGE SCALE GENOMIC DNA]</scope>
    <source>
        <strain evidence="2 3">JCM 16014</strain>
    </source>
</reference>
<sequence>MNRIVRALALTAFLAAGTTATTAAVASMAVAAPVATPNSVTGGGHR</sequence>
<comment type="caution">
    <text evidence="2">The sequence shown here is derived from an EMBL/GenBank/DDBJ whole genome shotgun (WGS) entry which is preliminary data.</text>
</comment>
<feature type="signal peptide" evidence="1">
    <location>
        <begin position="1"/>
        <end position="23"/>
    </location>
</feature>
<protein>
    <submittedName>
        <fullName evidence="2">Uncharacterized protein</fullName>
    </submittedName>
</protein>
<dbReference type="EMBL" id="BAAAQN010000054">
    <property type="protein sequence ID" value="GAA2052367.1"/>
    <property type="molecule type" value="Genomic_DNA"/>
</dbReference>
<accession>A0ABN2V5Z2</accession>
<dbReference type="RefSeq" id="WP_344669955.1">
    <property type="nucleotide sequence ID" value="NZ_BAAAQN010000054.1"/>
</dbReference>
<dbReference type="Proteomes" id="UP001500751">
    <property type="component" value="Unassembled WGS sequence"/>
</dbReference>